<dbReference type="GO" id="GO:0006935">
    <property type="term" value="P:chemotaxis"/>
    <property type="evidence" value="ECO:0007669"/>
    <property type="project" value="InterPro"/>
</dbReference>
<reference evidence="9" key="1">
    <citation type="submission" date="2016-10" db="EMBL/GenBank/DDBJ databases">
        <authorList>
            <person name="Varghese N."/>
            <person name="Submissions S."/>
        </authorList>
    </citation>
    <scope>NUCLEOTIDE SEQUENCE [LARGE SCALE GENOMIC DNA]</scope>
    <source>
        <strain evidence="9">DSM 6150</strain>
    </source>
</reference>
<dbReference type="Gene3D" id="1.10.287.950">
    <property type="entry name" value="Methyl-accepting chemotaxis protein"/>
    <property type="match status" value="1"/>
</dbReference>
<feature type="transmembrane region" description="Helical" evidence="5">
    <location>
        <begin position="7"/>
        <end position="27"/>
    </location>
</feature>
<evidence type="ECO:0000256" key="5">
    <source>
        <dbReference type="SAM" id="Phobius"/>
    </source>
</evidence>
<dbReference type="Proteomes" id="UP000242869">
    <property type="component" value="Unassembled WGS sequence"/>
</dbReference>
<dbReference type="PRINTS" id="PR00260">
    <property type="entry name" value="CHEMTRNSDUCR"/>
</dbReference>
<comment type="subcellular location">
    <subcellularLocation>
        <location evidence="1">Membrane</location>
    </subcellularLocation>
</comment>
<evidence type="ECO:0000256" key="2">
    <source>
        <dbReference type="ARBA" id="ARBA00023224"/>
    </source>
</evidence>
<dbReference type="OrthoDB" id="9179351at2"/>
<dbReference type="GO" id="GO:0016020">
    <property type="term" value="C:membrane"/>
    <property type="evidence" value="ECO:0007669"/>
    <property type="project" value="UniProtKB-SubCell"/>
</dbReference>
<dbReference type="PANTHER" id="PTHR32089">
    <property type="entry name" value="METHYL-ACCEPTING CHEMOTAXIS PROTEIN MCPB"/>
    <property type="match status" value="1"/>
</dbReference>
<dbReference type="PANTHER" id="PTHR32089:SF112">
    <property type="entry name" value="LYSOZYME-LIKE PROTEIN-RELATED"/>
    <property type="match status" value="1"/>
</dbReference>
<feature type="domain" description="HAMP" evidence="7">
    <location>
        <begin position="210"/>
        <end position="263"/>
    </location>
</feature>
<dbReference type="SMART" id="SM00283">
    <property type="entry name" value="MA"/>
    <property type="match status" value="1"/>
</dbReference>
<dbReference type="CDD" id="cd11386">
    <property type="entry name" value="MCP_signal"/>
    <property type="match status" value="1"/>
</dbReference>
<evidence type="ECO:0000313" key="8">
    <source>
        <dbReference type="EMBL" id="SFN09581.1"/>
    </source>
</evidence>
<sequence length="540" mass="58128">MGIANRIIMILTIALLSLLGVGGYALWGLGAAQTRFEYVQENTVPSVKALDEARVSVDQIRIAVRDHLLAENTAEKEAAEKHIAEHYQLALKNLNRYEKELLSDDTDKKMTEADKASLARYMSIVKTLLQKSDAKDTHGVHVMLLPTGEFSQTARGLTKNLADHMDYNWKLAEGLRKDNAAAYARAKWIQVSAILLALAVVGTLGYLVAKEIRFRMNRLQDMMKQVNQSLDFTLRIPVARLDELGASADAFNKLLERLQGNLRSVAAGAQSVAAAANQMATTSTQVARASQQQSEAASGMAATVEEMTVSINHVADRAQEANRISSESGKLANMGEQVIGQTASDIQDIATTVNEAADLIHSLEQHSQQISNVVSVIKEVADQTNLLALNAAIEAARAGEQGRGFAVVADEVRKLAERTASSTQEIASTIDTMRNSAGNAVASMQGVVAKVGKGVEQAQVANDSIRQIGEGSRNAVGMVEEITTAIREQGTATNNIAIQVEKIAQMSEESSAAAEESARAAHDLDRLAGEMHDIVAAYRL</sequence>
<keyword evidence="5" id="KW-0472">Membrane</keyword>
<dbReference type="PROSITE" id="PS50885">
    <property type="entry name" value="HAMP"/>
    <property type="match status" value="1"/>
</dbReference>
<keyword evidence="5" id="KW-0812">Transmembrane</keyword>
<comment type="similarity">
    <text evidence="3">Belongs to the methyl-accepting chemotaxis (MCP) protein family.</text>
</comment>
<keyword evidence="2 4" id="KW-0807">Transducer</keyword>
<dbReference type="PROSITE" id="PS50111">
    <property type="entry name" value="CHEMOTAXIS_TRANSDUC_2"/>
    <property type="match status" value="1"/>
</dbReference>
<evidence type="ECO:0000256" key="4">
    <source>
        <dbReference type="PROSITE-ProRule" id="PRU00284"/>
    </source>
</evidence>
<evidence type="ECO:0000313" key="9">
    <source>
        <dbReference type="Proteomes" id="UP000242869"/>
    </source>
</evidence>
<keyword evidence="9" id="KW-1185">Reference proteome</keyword>
<dbReference type="InterPro" id="IPR003660">
    <property type="entry name" value="HAMP_dom"/>
</dbReference>
<dbReference type="InterPro" id="IPR004089">
    <property type="entry name" value="MCPsignal_dom"/>
</dbReference>
<dbReference type="RefSeq" id="WP_091190931.1">
    <property type="nucleotide sequence ID" value="NZ_FOVE01000003.1"/>
</dbReference>
<dbReference type="EMBL" id="FOVE01000003">
    <property type="protein sequence ID" value="SFN09581.1"/>
    <property type="molecule type" value="Genomic_DNA"/>
</dbReference>
<evidence type="ECO:0000259" key="7">
    <source>
        <dbReference type="PROSITE" id="PS50885"/>
    </source>
</evidence>
<dbReference type="AlphaFoldDB" id="A0A1I4W7H3"/>
<dbReference type="GO" id="GO:0004888">
    <property type="term" value="F:transmembrane signaling receptor activity"/>
    <property type="evidence" value="ECO:0007669"/>
    <property type="project" value="InterPro"/>
</dbReference>
<dbReference type="FunFam" id="1.10.287.950:FF:000001">
    <property type="entry name" value="Methyl-accepting chemotaxis sensory transducer"/>
    <property type="match status" value="1"/>
</dbReference>
<dbReference type="Pfam" id="PF00015">
    <property type="entry name" value="MCPsignal"/>
    <property type="match status" value="1"/>
</dbReference>
<feature type="domain" description="Methyl-accepting transducer" evidence="6">
    <location>
        <begin position="268"/>
        <end position="504"/>
    </location>
</feature>
<dbReference type="InterPro" id="IPR024478">
    <property type="entry name" value="HlyB_4HB_MCP"/>
</dbReference>
<dbReference type="STRING" id="83765.SAMN05660284_00492"/>
<name>A0A1I4W7H3_9NEIS</name>
<gene>
    <name evidence="8" type="ORF">SAMN05660284_00492</name>
</gene>
<feature type="transmembrane region" description="Helical" evidence="5">
    <location>
        <begin position="188"/>
        <end position="209"/>
    </location>
</feature>
<dbReference type="CDD" id="cd06225">
    <property type="entry name" value="HAMP"/>
    <property type="match status" value="1"/>
</dbReference>
<protein>
    <submittedName>
        <fullName evidence="8">Methyl-accepting chemotaxis protein</fullName>
    </submittedName>
</protein>
<proteinExistence type="inferred from homology"/>
<dbReference type="SUPFAM" id="SSF58104">
    <property type="entry name" value="Methyl-accepting chemotaxis protein (MCP) signaling domain"/>
    <property type="match status" value="1"/>
</dbReference>
<dbReference type="GO" id="GO:0007165">
    <property type="term" value="P:signal transduction"/>
    <property type="evidence" value="ECO:0007669"/>
    <property type="project" value="UniProtKB-KW"/>
</dbReference>
<dbReference type="InterPro" id="IPR004090">
    <property type="entry name" value="Chemotax_Me-accpt_rcpt"/>
</dbReference>
<organism evidence="8 9">
    <name type="scientific">Formivibrio citricus</name>
    <dbReference type="NCBI Taxonomy" id="83765"/>
    <lineage>
        <taxon>Bacteria</taxon>
        <taxon>Pseudomonadati</taxon>
        <taxon>Pseudomonadota</taxon>
        <taxon>Betaproteobacteria</taxon>
        <taxon>Neisseriales</taxon>
        <taxon>Chitinibacteraceae</taxon>
        <taxon>Formivibrio</taxon>
    </lineage>
</organism>
<evidence type="ECO:0000259" key="6">
    <source>
        <dbReference type="PROSITE" id="PS50111"/>
    </source>
</evidence>
<evidence type="ECO:0000256" key="3">
    <source>
        <dbReference type="ARBA" id="ARBA00029447"/>
    </source>
</evidence>
<accession>A0A1I4W7H3</accession>
<keyword evidence="5" id="KW-1133">Transmembrane helix</keyword>
<evidence type="ECO:0000256" key="1">
    <source>
        <dbReference type="ARBA" id="ARBA00004370"/>
    </source>
</evidence>
<dbReference type="Pfam" id="PF12729">
    <property type="entry name" value="4HB_MCP_1"/>
    <property type="match status" value="1"/>
</dbReference>